<evidence type="ECO:0000256" key="2">
    <source>
        <dbReference type="ARBA" id="ARBA00022801"/>
    </source>
</evidence>
<accession>A0A0C9VEN9</accession>
<feature type="binding site" evidence="4">
    <location>
        <position position="231"/>
    </location>
    <ligand>
        <name>Ca(2+)</name>
        <dbReference type="ChEBI" id="CHEBI:29108"/>
    </ligand>
</feature>
<keyword evidence="4" id="KW-0106">Calcium</keyword>
<name>A0A0C9VEN9_SPHS4</name>
<dbReference type="PANTHER" id="PTHR14218:SF15">
    <property type="entry name" value="TRIPEPTIDYL-PEPTIDASE 1"/>
    <property type="match status" value="1"/>
</dbReference>
<dbReference type="PROSITE" id="PS51695">
    <property type="entry name" value="SEDOLISIN"/>
    <property type="match status" value="1"/>
</dbReference>
<dbReference type="GO" id="GO:0006508">
    <property type="term" value="P:proteolysis"/>
    <property type="evidence" value="ECO:0007669"/>
    <property type="project" value="UniProtKB-KW"/>
</dbReference>
<reference evidence="6 7" key="1">
    <citation type="submission" date="2014-06" db="EMBL/GenBank/DDBJ databases">
        <title>Evolutionary Origins and Diversification of the Mycorrhizal Mutualists.</title>
        <authorList>
            <consortium name="DOE Joint Genome Institute"/>
            <consortium name="Mycorrhizal Genomics Consortium"/>
            <person name="Kohler A."/>
            <person name="Kuo A."/>
            <person name="Nagy L.G."/>
            <person name="Floudas D."/>
            <person name="Copeland A."/>
            <person name="Barry K.W."/>
            <person name="Cichocki N."/>
            <person name="Veneault-Fourrey C."/>
            <person name="LaButti K."/>
            <person name="Lindquist E.A."/>
            <person name="Lipzen A."/>
            <person name="Lundell T."/>
            <person name="Morin E."/>
            <person name="Murat C."/>
            <person name="Riley R."/>
            <person name="Ohm R."/>
            <person name="Sun H."/>
            <person name="Tunlid A."/>
            <person name="Henrissat B."/>
            <person name="Grigoriev I.V."/>
            <person name="Hibbett D.S."/>
            <person name="Martin F."/>
        </authorList>
    </citation>
    <scope>NUCLEOTIDE SEQUENCE [LARGE SCALE GENOMIC DNA]</scope>
    <source>
        <strain evidence="6 7">SS14</strain>
    </source>
</reference>
<dbReference type="HOGENOM" id="CLU_013783_0_0_1"/>
<dbReference type="AlphaFoldDB" id="A0A0C9VEN9"/>
<keyword evidence="2" id="KW-0378">Hydrolase</keyword>
<proteinExistence type="predicted"/>
<dbReference type="InterPro" id="IPR023828">
    <property type="entry name" value="Peptidase_S8_Ser-AS"/>
</dbReference>
<dbReference type="EMBL" id="KN837149">
    <property type="protein sequence ID" value="KIJ39847.1"/>
    <property type="molecule type" value="Genomic_DNA"/>
</dbReference>
<keyword evidence="7" id="KW-1185">Reference proteome</keyword>
<dbReference type="InterPro" id="IPR030400">
    <property type="entry name" value="Sedolisin_dom"/>
</dbReference>
<protein>
    <recommendedName>
        <fullName evidence="5">Peptidase S53 domain-containing protein</fullName>
    </recommendedName>
</protein>
<evidence type="ECO:0000259" key="5">
    <source>
        <dbReference type="PROSITE" id="PS51695"/>
    </source>
</evidence>
<dbReference type="PANTHER" id="PTHR14218">
    <property type="entry name" value="PROTEASE S8 TRIPEPTIDYL PEPTIDASE I CLN2"/>
    <property type="match status" value="1"/>
</dbReference>
<keyword evidence="4" id="KW-0479">Metal-binding</keyword>
<sequence>MLLALSSYCGNILTDRIHSFLGWALFVLNQTTPPQVFTTSYADTESAVPVDYAKRLCNTFAQLGARGISVIFGSGDSGVDNDVDCSAVTDTTPFQPSFPGGCPFFTSVGGTIGWVTVLKMICSGGGFSNVFPRPSYQDKAVSAYLKNLGSTYEGLFNRSGRAYPDIAAQSNNFAIVLDGETDGDSGTSASGPVVAAVISLLNDFLLSKGKPPLGFINPWLYSKGFKGLNDILIGQSEGCNGRGFNSSTGWDPVTGMSCFVLIGCIKLRTLSNRARNPGLPQPSKAFVTLSRQCEFPKSQI</sequence>
<evidence type="ECO:0000256" key="1">
    <source>
        <dbReference type="ARBA" id="ARBA00022670"/>
    </source>
</evidence>
<evidence type="ECO:0000256" key="4">
    <source>
        <dbReference type="PROSITE-ProRule" id="PRU01032"/>
    </source>
</evidence>
<dbReference type="Gene3D" id="3.40.50.200">
    <property type="entry name" value="Peptidase S8/S53 domain"/>
    <property type="match status" value="1"/>
</dbReference>
<evidence type="ECO:0000256" key="3">
    <source>
        <dbReference type="ARBA" id="ARBA00022825"/>
    </source>
</evidence>
<gene>
    <name evidence="6" type="ORF">M422DRAFT_174735</name>
</gene>
<organism evidence="6 7">
    <name type="scientific">Sphaerobolus stellatus (strain SS14)</name>
    <dbReference type="NCBI Taxonomy" id="990650"/>
    <lineage>
        <taxon>Eukaryota</taxon>
        <taxon>Fungi</taxon>
        <taxon>Dikarya</taxon>
        <taxon>Basidiomycota</taxon>
        <taxon>Agaricomycotina</taxon>
        <taxon>Agaricomycetes</taxon>
        <taxon>Phallomycetidae</taxon>
        <taxon>Geastrales</taxon>
        <taxon>Sphaerobolaceae</taxon>
        <taxon>Sphaerobolus</taxon>
    </lineage>
</organism>
<dbReference type="InterPro" id="IPR036852">
    <property type="entry name" value="Peptidase_S8/S53_dom_sf"/>
</dbReference>
<feature type="binding site" evidence="4">
    <location>
        <position position="230"/>
    </location>
    <ligand>
        <name>Ca(2+)</name>
        <dbReference type="ChEBI" id="CHEBI:29108"/>
    </ligand>
</feature>
<evidence type="ECO:0000313" key="6">
    <source>
        <dbReference type="EMBL" id="KIJ39847.1"/>
    </source>
</evidence>
<dbReference type="GO" id="GO:0004252">
    <property type="term" value="F:serine-type endopeptidase activity"/>
    <property type="evidence" value="ECO:0007669"/>
    <property type="project" value="InterPro"/>
</dbReference>
<dbReference type="OrthoDB" id="409122at2759"/>
<dbReference type="InterPro" id="IPR050819">
    <property type="entry name" value="Tripeptidyl-peptidase_I"/>
</dbReference>
<feature type="domain" description="Peptidase S53" evidence="5">
    <location>
        <begin position="1"/>
        <end position="271"/>
    </location>
</feature>
<dbReference type="PROSITE" id="PS00138">
    <property type="entry name" value="SUBTILASE_SER"/>
    <property type="match status" value="1"/>
</dbReference>
<dbReference type="GO" id="GO:0046872">
    <property type="term" value="F:metal ion binding"/>
    <property type="evidence" value="ECO:0007669"/>
    <property type="project" value="UniProtKB-UniRule"/>
</dbReference>
<dbReference type="Proteomes" id="UP000054279">
    <property type="component" value="Unassembled WGS sequence"/>
</dbReference>
<comment type="caution">
    <text evidence="4">Lacks conserved residue(s) required for the propagation of feature annotation.</text>
</comment>
<dbReference type="SUPFAM" id="SSF52743">
    <property type="entry name" value="Subtilisin-like"/>
    <property type="match status" value="1"/>
</dbReference>
<feature type="binding site" evidence="4">
    <location>
        <position position="251"/>
    </location>
    <ligand>
        <name>Ca(2+)</name>
        <dbReference type="ChEBI" id="CHEBI:29108"/>
    </ligand>
</feature>
<dbReference type="GO" id="GO:0008240">
    <property type="term" value="F:tripeptidyl-peptidase activity"/>
    <property type="evidence" value="ECO:0007669"/>
    <property type="project" value="TreeGrafter"/>
</dbReference>
<comment type="cofactor">
    <cofactor evidence="4">
        <name>Ca(2+)</name>
        <dbReference type="ChEBI" id="CHEBI:29108"/>
    </cofactor>
    <text evidence="4">Binds 1 Ca(2+) ion per subunit.</text>
</comment>
<keyword evidence="1" id="KW-0645">Protease</keyword>
<evidence type="ECO:0000313" key="7">
    <source>
        <dbReference type="Proteomes" id="UP000054279"/>
    </source>
</evidence>
<dbReference type="CDD" id="cd04056">
    <property type="entry name" value="Peptidases_S53"/>
    <property type="match status" value="1"/>
</dbReference>
<feature type="binding site" evidence="4">
    <location>
        <position position="249"/>
    </location>
    <ligand>
        <name>Ca(2+)</name>
        <dbReference type="ChEBI" id="CHEBI:29108"/>
    </ligand>
</feature>
<keyword evidence="3" id="KW-0720">Serine protease</keyword>